<accession>A0AC55DMI4</accession>
<name>A0AC55DMI4_ECHTE</name>
<evidence type="ECO:0000313" key="1">
    <source>
        <dbReference type="Proteomes" id="UP000694863"/>
    </source>
</evidence>
<dbReference type="Proteomes" id="UP000694863">
    <property type="component" value="Unplaced"/>
</dbReference>
<evidence type="ECO:0000313" key="2">
    <source>
        <dbReference type="RefSeq" id="XP_045152958.1"/>
    </source>
</evidence>
<dbReference type="RefSeq" id="XP_045152958.1">
    <property type="nucleotide sequence ID" value="XM_045297023.1"/>
</dbReference>
<protein>
    <submittedName>
        <fullName evidence="2">182 kDa tankyrase-1-binding protein</fullName>
    </submittedName>
</protein>
<sequence>MKVSPLREGTAMASPPPRELEEELVPAGSEPGDPRAKPPVKPKPRALPTKPALPAKPTLLVPVGPRPPRGPLAELPSARKMNMLAGPQPYGGSKRPLPFAPRPAAETPDGGEAARDNGKDEAGKEEVPPLTPPARCAPLGGVRKAPAPFRPASERFAATTVEEILAKMEQTRKEVPASPDRLWGSRLTFNHDGSSRYGPRTYGMAPNPREEDGVTLSRAWPQDGLEKSPAESQDKHSKTPKERSPVSDVAFNGDLPQPASSEPPASVSKPQDPSELALASDNGVCAVSPGDVASSVPGPPCPGSPEDSPPHPALLPGAQSPEAPRASPLPPVTPESPRPALLDEGSCHPPDPGLPAEGAPEVPRPCSLTLERDLGCQSPEQPPASSPRRLIEGDEFPNLKQTFLSEEAVVAEGPLDFRPASLAQRRFSEGVLRPPSPDRERLGGSLAALPPAQENQVALGRSFGSDTESNWSLSQSFEWTFPTRPSGLGTCRLDSPPPSPITEATEAAEAAAEAGYSSVSICKAAVSEQEQGVRAVPEGLGQPSSQLQEGDPGISPTQKGDPQPLPTAGGLPGPPTLLQAQERYEEREPLAGQESPLPLATREVALPILEPILGQQQPAPPDQPCILFADAPNAAGRVSPSEEEAVTLAQAETTQPRMEAQAPCRASPEPVGPGNSSRWLDDLLASPPPSTGSARRGAGSEPKDAQTPGSCSEGLLGWAQKDLQSEFGIAADSQPTRFSSSSWSQDASQDYSLGGVSRRGDPGLGESDWASKYGQGVGEGSSSKWASRCGIGPEPEAGSGTGREDAAGGRLVAHDPVIGKPNLLGAAQSPEAIPQDWEFQKRDSRGTYSSRDAELQDQEFGKRDSLGAYTGRDAGLGDWDFGKRDSLGAYTSRDAHDKQDPELGTKDPLGPYSNPDVDQHGPGFEEREAALGALGGVRDVEAQGLALEPGAWMSGYSSGGSAALLASQDRGFSAGFSLQDAQQQDEEFEKKVLSGGDSRSRTSSDAGHLEAGEPEVLFSASSPQPQDRVLGPREPDGNTATPEVSGLQGRQQVGAQSPGDPDLEEREQGTRGWATEFSLGVVPAQPTAVAFSAGSPDWSDSYCSERSPQFGIIGNDRAGSAGLSPSDQVGGGPFVPPGKTTAMDWTDQLGLRNLDVSSCLGADGPSETREAAAGQMGWSDNLGLRDVDLSSLETRGSEDLRAIRVREENWTSDVRVEEAGGHCQARESGVGQTDWSGMEAGEFLKSREHGVGQADWTPDLGLRNMASGAGCSPGEPRELGVGQMDWANNLGLRNLEVPCDEAGESPEPRGCGVGQMDWAQDLGLRDTEFSGGLPLAREHGVGEVNQCPELDHRSNRGLSPDLEARDLSEARELGVGETSVPDTLAEDESWPSSETHPADPRMETADDDVAGCGARCSPHSFPARSPPSGSQDLLEEMLAAHSAKIVAHRDSGTSGPGYLSQEGATLAAADQGEPLEPGMDPLPSWRPQPDGEASRTEEVDGGWNPPGAGRGEQGPARTPRRPPPCPTPSSPSQDFSFIEDTEVLDSAMYRSRANLGRKRGHRAPAIRPGGTLGLSDAADSDTRLFQDSTEPRASRLPSSDEEVVEEPQSRRTKMSLGSKGLKVNLFPALSPSALKAKLRPRNRSAEEGEPVESKSTQKESAVQRSKSCKVPGLGKPLSLPPKPEKSSGSEGSSPSWLQALKLKKKKV</sequence>
<organism evidence="1 2">
    <name type="scientific">Echinops telfairi</name>
    <name type="common">Lesser hedgehog tenrec</name>
    <dbReference type="NCBI Taxonomy" id="9371"/>
    <lineage>
        <taxon>Eukaryota</taxon>
        <taxon>Metazoa</taxon>
        <taxon>Chordata</taxon>
        <taxon>Craniata</taxon>
        <taxon>Vertebrata</taxon>
        <taxon>Euteleostomi</taxon>
        <taxon>Mammalia</taxon>
        <taxon>Eutheria</taxon>
        <taxon>Afrotheria</taxon>
        <taxon>Tenrecidae</taxon>
        <taxon>Tenrecinae</taxon>
        <taxon>Echinops</taxon>
    </lineage>
</organism>
<proteinExistence type="predicted"/>
<reference evidence="2" key="1">
    <citation type="submission" date="2025-08" db="UniProtKB">
        <authorList>
            <consortium name="RefSeq"/>
        </authorList>
    </citation>
    <scope>IDENTIFICATION</scope>
</reference>
<keyword evidence="1" id="KW-1185">Reference proteome</keyword>
<gene>
    <name evidence="2" type="primary">TNKS1BP1</name>
</gene>